<dbReference type="Proteomes" id="UP001139157">
    <property type="component" value="Unassembled WGS sequence"/>
</dbReference>
<dbReference type="SUPFAM" id="SSF102462">
    <property type="entry name" value="Peptidyl-tRNA hydrolase II"/>
    <property type="match status" value="1"/>
</dbReference>
<name>A0A9X2E9J4_9NOCA</name>
<dbReference type="InterPro" id="IPR018988">
    <property type="entry name" value="DUF2000"/>
</dbReference>
<dbReference type="EMBL" id="JAMRXG010000005">
    <property type="protein sequence ID" value="MCM6774316.1"/>
    <property type="molecule type" value="Genomic_DNA"/>
</dbReference>
<dbReference type="InterPro" id="IPR017021">
    <property type="entry name" value="UCP033763"/>
</dbReference>
<evidence type="ECO:0000313" key="1">
    <source>
        <dbReference type="EMBL" id="MCM6774316.1"/>
    </source>
</evidence>
<keyword evidence="2" id="KW-1185">Reference proteome</keyword>
<dbReference type="RefSeq" id="WP_251911879.1">
    <property type="nucleotide sequence ID" value="NZ_JAMRXG010000005.1"/>
</dbReference>
<protein>
    <submittedName>
        <fullName evidence="1">DUF2000 domain-containing protein</fullName>
    </submittedName>
</protein>
<organism evidence="1 2">
    <name type="scientific">Nocardia pulmonis</name>
    <dbReference type="NCBI Taxonomy" id="2951408"/>
    <lineage>
        <taxon>Bacteria</taxon>
        <taxon>Bacillati</taxon>
        <taxon>Actinomycetota</taxon>
        <taxon>Actinomycetes</taxon>
        <taxon>Mycobacteriales</taxon>
        <taxon>Nocardiaceae</taxon>
        <taxon>Nocardia</taxon>
    </lineage>
</organism>
<dbReference type="PIRSF" id="PIRSF033736">
    <property type="entry name" value="UCP033763"/>
    <property type="match status" value="1"/>
</dbReference>
<dbReference type="Pfam" id="PF09391">
    <property type="entry name" value="DUF2000"/>
    <property type="match status" value="1"/>
</dbReference>
<dbReference type="AlphaFoldDB" id="A0A9X2E9J4"/>
<accession>A0A9X2E9J4</accession>
<comment type="caution">
    <text evidence="1">The sequence shown here is derived from an EMBL/GenBank/DDBJ whole genome shotgun (WGS) entry which is preliminary data.</text>
</comment>
<gene>
    <name evidence="1" type="ORF">NDR86_12605</name>
</gene>
<dbReference type="InterPro" id="IPR023476">
    <property type="entry name" value="Pep_tRNA_hydro_II_dom_sf"/>
</dbReference>
<reference evidence="1" key="1">
    <citation type="submission" date="2022-06" db="EMBL/GenBank/DDBJ databases">
        <title>Novel species in genus nocardia.</title>
        <authorList>
            <person name="Li F."/>
        </authorList>
    </citation>
    <scope>NUCLEOTIDE SEQUENCE</scope>
    <source>
        <strain evidence="1">CDC141</strain>
    </source>
</reference>
<proteinExistence type="predicted"/>
<sequence>MNEDMRTIAVLNRKYGAGQLLNALGHIALGAGAGFADRLELERYEDGDGTIHPHISRHPFIVLRADNGNKIRRLRQELVARDIPFVDFVDTMFQGGSDVQKAATRATSEAELDYVGICFVAMGSAVSDLTRKFSLFTTLDSHATSVP</sequence>
<evidence type="ECO:0000313" key="2">
    <source>
        <dbReference type="Proteomes" id="UP001139157"/>
    </source>
</evidence>
<dbReference type="Gene3D" id="3.40.1490.10">
    <property type="entry name" value="Bit1"/>
    <property type="match status" value="1"/>
</dbReference>